<accession>A0AAQ3PL02</accession>
<dbReference type="EMBL" id="CP144745">
    <property type="protein sequence ID" value="WVZ52355.1"/>
    <property type="molecule type" value="Genomic_DNA"/>
</dbReference>
<dbReference type="PANTHER" id="PTHR45224:SF16">
    <property type="entry name" value="OS01G0527900 PROTEIN"/>
    <property type="match status" value="1"/>
</dbReference>
<evidence type="ECO:0000259" key="2">
    <source>
        <dbReference type="Pfam" id="PF14303"/>
    </source>
</evidence>
<sequence>MMHMIKDACDWFKELKKKDFQFLHCWRVLRGTRKWEDYVEKKLAKRKGNNDSNDSGAHTSDTDSPREIPKPMGRDKAKKMRSSGATPTSDPDALSIFQRMAESSEQKQ</sequence>
<name>A0AAQ3PL02_PASNO</name>
<feature type="compositionally biased region" description="Polar residues" evidence="1">
    <location>
        <begin position="50"/>
        <end position="59"/>
    </location>
</feature>
<dbReference type="Pfam" id="PF14303">
    <property type="entry name" value="NAM-associated"/>
    <property type="match status" value="1"/>
</dbReference>
<evidence type="ECO:0000313" key="4">
    <source>
        <dbReference type="Proteomes" id="UP001341281"/>
    </source>
</evidence>
<evidence type="ECO:0000313" key="3">
    <source>
        <dbReference type="EMBL" id="WVZ52355.1"/>
    </source>
</evidence>
<feature type="region of interest" description="Disordered" evidence="1">
    <location>
        <begin position="44"/>
        <end position="108"/>
    </location>
</feature>
<reference evidence="3 4" key="1">
    <citation type="submission" date="2024-02" db="EMBL/GenBank/DDBJ databases">
        <title>High-quality chromosome-scale genome assembly of Pensacola bahiagrass (Paspalum notatum Flugge var. saurae).</title>
        <authorList>
            <person name="Vega J.M."/>
            <person name="Podio M."/>
            <person name="Orjuela J."/>
            <person name="Siena L.A."/>
            <person name="Pessino S.C."/>
            <person name="Combes M.C."/>
            <person name="Mariac C."/>
            <person name="Albertini E."/>
            <person name="Pupilli F."/>
            <person name="Ortiz J.P.A."/>
            <person name="Leblanc O."/>
        </authorList>
    </citation>
    <scope>NUCLEOTIDE SEQUENCE [LARGE SCALE GENOMIC DNA]</scope>
    <source>
        <strain evidence="3">R1</strain>
        <tissue evidence="3">Leaf</tissue>
    </source>
</reference>
<organism evidence="3 4">
    <name type="scientific">Paspalum notatum var. saurae</name>
    <dbReference type="NCBI Taxonomy" id="547442"/>
    <lineage>
        <taxon>Eukaryota</taxon>
        <taxon>Viridiplantae</taxon>
        <taxon>Streptophyta</taxon>
        <taxon>Embryophyta</taxon>
        <taxon>Tracheophyta</taxon>
        <taxon>Spermatophyta</taxon>
        <taxon>Magnoliopsida</taxon>
        <taxon>Liliopsida</taxon>
        <taxon>Poales</taxon>
        <taxon>Poaceae</taxon>
        <taxon>PACMAD clade</taxon>
        <taxon>Panicoideae</taxon>
        <taxon>Andropogonodae</taxon>
        <taxon>Paspaleae</taxon>
        <taxon>Paspalinae</taxon>
        <taxon>Paspalum</taxon>
    </lineage>
</organism>
<evidence type="ECO:0000256" key="1">
    <source>
        <dbReference type="SAM" id="MobiDB-lite"/>
    </source>
</evidence>
<dbReference type="InterPro" id="IPR029466">
    <property type="entry name" value="NAM-associated_C"/>
</dbReference>
<gene>
    <name evidence="3" type="ORF">U9M48_003425</name>
</gene>
<keyword evidence="4" id="KW-1185">Reference proteome</keyword>
<dbReference type="Proteomes" id="UP001341281">
    <property type="component" value="Chromosome 01"/>
</dbReference>
<proteinExistence type="predicted"/>
<feature type="compositionally biased region" description="Basic and acidic residues" evidence="1">
    <location>
        <begin position="60"/>
        <end position="75"/>
    </location>
</feature>
<dbReference type="AlphaFoldDB" id="A0AAQ3PL02"/>
<dbReference type="PANTHER" id="PTHR45224">
    <property type="entry name" value="OS01G0527900 PROTEIN-RELATED"/>
    <property type="match status" value="1"/>
</dbReference>
<protein>
    <recommendedName>
        <fullName evidence="2">No apical meristem-associated C-terminal domain-containing protein</fullName>
    </recommendedName>
</protein>
<feature type="domain" description="No apical meristem-associated C-terminal" evidence="2">
    <location>
        <begin position="18"/>
        <end position="83"/>
    </location>
</feature>